<accession>A0A0D8Y947</accession>
<evidence type="ECO:0000313" key="2">
    <source>
        <dbReference type="EMBL" id="KJH51116.1"/>
    </source>
</evidence>
<feature type="non-terminal residue" evidence="2">
    <location>
        <position position="217"/>
    </location>
</feature>
<gene>
    <name evidence="2" type="ORF">DICVIV_02675</name>
</gene>
<evidence type="ECO:0000256" key="1">
    <source>
        <dbReference type="SAM" id="MobiDB-lite"/>
    </source>
</evidence>
<sequence>MTQMKQKTTTLKKTKSRLPLAERICRLPTLVVSPDDGDLQLAAVQLLTTPTSTPTLSPSLSSHGGEVMRSVAWTDDRGVILTARRQTTRKIQRTHNGEHDMIRIRNVSFPQVTPNKKVQSRKEKATDPFDHRLPNSFLPPLQYQYNEKNFKTTEIAPLQPQKIRGNRAESSSTICSTVIAKTSLNNTRVRHRAVDEHHFRRTPRISVNVDTAVQTDR</sequence>
<feature type="region of interest" description="Disordered" evidence="1">
    <location>
        <begin position="112"/>
        <end position="133"/>
    </location>
</feature>
<keyword evidence="3" id="KW-1185">Reference proteome</keyword>
<dbReference type="EMBL" id="KN716190">
    <property type="protein sequence ID" value="KJH51116.1"/>
    <property type="molecule type" value="Genomic_DNA"/>
</dbReference>
<reference evidence="3" key="2">
    <citation type="journal article" date="2016" name="Sci. Rep.">
        <title>Dictyocaulus viviparus genome, variome and transcriptome elucidate lungworm biology and support future intervention.</title>
        <authorList>
            <person name="McNulty S.N."/>
            <person name="Strube C."/>
            <person name="Rosa B.A."/>
            <person name="Martin J.C."/>
            <person name="Tyagi R."/>
            <person name="Choi Y.J."/>
            <person name="Wang Q."/>
            <person name="Hallsworth Pepin K."/>
            <person name="Zhang X."/>
            <person name="Ozersky P."/>
            <person name="Wilson R.K."/>
            <person name="Sternberg P.W."/>
            <person name="Gasser R.B."/>
            <person name="Mitreva M."/>
        </authorList>
    </citation>
    <scope>NUCLEOTIDE SEQUENCE [LARGE SCALE GENOMIC DNA]</scope>
    <source>
        <strain evidence="3">HannoverDv2000</strain>
    </source>
</reference>
<protein>
    <submittedName>
        <fullName evidence="2">Uncharacterized protein</fullName>
    </submittedName>
</protein>
<dbReference type="Proteomes" id="UP000053766">
    <property type="component" value="Unassembled WGS sequence"/>
</dbReference>
<evidence type="ECO:0000313" key="3">
    <source>
        <dbReference type="Proteomes" id="UP000053766"/>
    </source>
</evidence>
<organism evidence="2 3">
    <name type="scientific">Dictyocaulus viviparus</name>
    <name type="common">Bovine lungworm</name>
    <dbReference type="NCBI Taxonomy" id="29172"/>
    <lineage>
        <taxon>Eukaryota</taxon>
        <taxon>Metazoa</taxon>
        <taxon>Ecdysozoa</taxon>
        <taxon>Nematoda</taxon>
        <taxon>Chromadorea</taxon>
        <taxon>Rhabditida</taxon>
        <taxon>Rhabditina</taxon>
        <taxon>Rhabditomorpha</taxon>
        <taxon>Strongyloidea</taxon>
        <taxon>Metastrongylidae</taxon>
        <taxon>Dictyocaulus</taxon>
    </lineage>
</organism>
<name>A0A0D8Y947_DICVI</name>
<reference evidence="2 3" key="1">
    <citation type="submission" date="2013-11" db="EMBL/GenBank/DDBJ databases">
        <title>Draft genome of the bovine lungworm Dictyocaulus viviparus.</title>
        <authorList>
            <person name="Mitreva M."/>
        </authorList>
    </citation>
    <scope>NUCLEOTIDE SEQUENCE [LARGE SCALE GENOMIC DNA]</scope>
    <source>
        <strain evidence="2 3">HannoverDv2000</strain>
    </source>
</reference>
<dbReference type="AlphaFoldDB" id="A0A0D8Y947"/>
<feature type="compositionally biased region" description="Basic and acidic residues" evidence="1">
    <location>
        <begin position="120"/>
        <end position="133"/>
    </location>
</feature>
<proteinExistence type="predicted"/>